<sequence>IDCTGRVTEYRYCGLLSFAASSHPCKPFGPLPNPAMATCIQPALPLPTSQGQQIALNPRQWCGRFMKCSNVVKYVVGTKYVRKRPRDPSWSHLKILRRAFPARHV</sequence>
<comment type="caution">
    <text evidence="1">The sequence shown here is derived from an EMBL/GenBank/DDBJ whole genome shotgun (WGS) entry which is preliminary data.</text>
</comment>
<reference evidence="1 2" key="1">
    <citation type="submission" date="2016-10" db="EMBL/GenBank/DDBJ databases">
        <title>The genome sequence of Colletotrichum fioriniae PJ7.</title>
        <authorList>
            <person name="Baroncelli R."/>
        </authorList>
    </citation>
    <scope>NUCLEOTIDE SEQUENCE [LARGE SCALE GENOMIC DNA]</scope>
    <source>
        <strain evidence="1">Col 31</strain>
    </source>
</reference>
<accession>A0AAI9V2W8</accession>
<protein>
    <submittedName>
        <fullName evidence="1">Uncharacterized protein</fullName>
    </submittedName>
</protein>
<organism evidence="1 2">
    <name type="scientific">Colletotrichum melonis</name>
    <dbReference type="NCBI Taxonomy" id="1209925"/>
    <lineage>
        <taxon>Eukaryota</taxon>
        <taxon>Fungi</taxon>
        <taxon>Dikarya</taxon>
        <taxon>Ascomycota</taxon>
        <taxon>Pezizomycotina</taxon>
        <taxon>Sordariomycetes</taxon>
        <taxon>Hypocreomycetidae</taxon>
        <taxon>Glomerellales</taxon>
        <taxon>Glomerellaceae</taxon>
        <taxon>Colletotrichum</taxon>
        <taxon>Colletotrichum acutatum species complex</taxon>
    </lineage>
</organism>
<dbReference type="AlphaFoldDB" id="A0AAI9V2W8"/>
<evidence type="ECO:0000313" key="1">
    <source>
        <dbReference type="EMBL" id="KAK1468501.1"/>
    </source>
</evidence>
<gene>
    <name evidence="1" type="ORF">CMEL01_00268</name>
</gene>
<evidence type="ECO:0000313" key="2">
    <source>
        <dbReference type="Proteomes" id="UP001239795"/>
    </source>
</evidence>
<keyword evidence="2" id="KW-1185">Reference proteome</keyword>
<dbReference type="EMBL" id="MLGG01000001">
    <property type="protein sequence ID" value="KAK1468501.1"/>
    <property type="molecule type" value="Genomic_DNA"/>
</dbReference>
<feature type="non-terminal residue" evidence="1">
    <location>
        <position position="1"/>
    </location>
</feature>
<dbReference type="Proteomes" id="UP001239795">
    <property type="component" value="Unassembled WGS sequence"/>
</dbReference>
<name>A0AAI9V2W8_9PEZI</name>
<proteinExistence type="predicted"/>